<evidence type="ECO:0000313" key="2">
    <source>
        <dbReference type="EMBL" id="AWY06530.1"/>
    </source>
</evidence>
<feature type="region of interest" description="Disordered" evidence="1">
    <location>
        <begin position="1"/>
        <end position="49"/>
    </location>
</feature>
<accession>A0A2Z4Q989</accession>
<dbReference type="GeneID" id="54993644"/>
<dbReference type="RefSeq" id="YP_009803085.1">
    <property type="nucleotide sequence ID" value="NC_047991.1"/>
</dbReference>
<reference evidence="3" key="1">
    <citation type="submission" date="2018-04" db="EMBL/GenBank/DDBJ databases">
        <authorList>
            <person name="Go L.Y."/>
            <person name="Mitchell J.A."/>
        </authorList>
    </citation>
    <scope>NUCLEOTIDE SEQUENCE [LARGE SCALE GENOMIC DNA]</scope>
</reference>
<dbReference type="KEGG" id="vg:54993644"/>
<dbReference type="Proteomes" id="UP000250672">
    <property type="component" value="Genome"/>
</dbReference>
<sequence length="166" mass="17258">MTNPFLNNAPAAAAQAPTQAPAAAAAQAPIQSPVNSADPFAAPTGGGDGARITDDLNQALLIRPTEYIEHIQTSNTKPGEKSDAVRADWIVLTGPNAGQVRSGSLIFQKVLKAELKRIIGSAQPMMVAWLGLGEARGGNNAPYIFGAADDQTRALAMEAAKANNWI</sequence>
<evidence type="ECO:0000313" key="3">
    <source>
        <dbReference type="Proteomes" id="UP000250672"/>
    </source>
</evidence>
<gene>
    <name evidence="2" type="primary">28</name>
    <name evidence="2" type="ORF">PBI_TRINE_28</name>
</gene>
<dbReference type="EMBL" id="MH271318">
    <property type="protein sequence ID" value="AWY06530.1"/>
    <property type="molecule type" value="Genomic_DNA"/>
</dbReference>
<evidence type="ECO:0000256" key="1">
    <source>
        <dbReference type="SAM" id="MobiDB-lite"/>
    </source>
</evidence>
<proteinExistence type="predicted"/>
<feature type="compositionally biased region" description="Low complexity" evidence="1">
    <location>
        <begin position="9"/>
        <end position="29"/>
    </location>
</feature>
<organism evidence="2 3">
    <name type="scientific">Gordonia phage Trine</name>
    <dbReference type="NCBI Taxonomy" id="2201431"/>
    <lineage>
        <taxon>Viruses</taxon>
        <taxon>Duplodnaviria</taxon>
        <taxon>Heunggongvirae</taxon>
        <taxon>Uroviricota</taxon>
        <taxon>Caudoviricetes</taxon>
        <taxon>Trinevirus</taxon>
        <taxon>Trinevirus trine</taxon>
    </lineage>
</organism>
<protein>
    <submittedName>
        <fullName evidence="2">Uncharacterized protein</fullName>
    </submittedName>
</protein>
<keyword evidence="3" id="KW-1185">Reference proteome</keyword>
<name>A0A2Z4Q989_9CAUD</name>